<organism evidence="8 9">
    <name type="scientific">Xanthobacter autotrophicus</name>
    <dbReference type="NCBI Taxonomy" id="280"/>
    <lineage>
        <taxon>Bacteria</taxon>
        <taxon>Pseudomonadati</taxon>
        <taxon>Pseudomonadota</taxon>
        <taxon>Alphaproteobacteria</taxon>
        <taxon>Hyphomicrobiales</taxon>
        <taxon>Xanthobacteraceae</taxon>
        <taxon>Xanthobacter</taxon>
    </lineage>
</organism>
<accession>A0A6C1KCM6</accession>
<dbReference type="GO" id="GO:0071424">
    <property type="term" value="F:rRNA (cytosine-N4-)-methyltransferase activity"/>
    <property type="evidence" value="ECO:0007669"/>
    <property type="project" value="UniProtKB-UniRule"/>
</dbReference>
<dbReference type="InterPro" id="IPR029063">
    <property type="entry name" value="SAM-dependent_MTases_sf"/>
</dbReference>
<dbReference type="Pfam" id="PF01795">
    <property type="entry name" value="Methyltransf_5"/>
    <property type="match status" value="1"/>
</dbReference>
<sequence>MTTGHGVGPADAAGGPARHLPVMLAEVLAHLAPKDAGRYVDGTFGAGGYTRGILNAADCRVLAIDRDPTAIAAGADLVAEAAGRLILVNDRFSRLDAVAQEHDFTPLDGVVLDIGVSSMQLDQAERGFSFRRDGPLDMRMGDTGPSAADLVATLDEVQLAHLIWSLGEERHSRPIARAIVKARSESPITRTAQLAEIVSRIVWQKPGEMHPATRTFQALRIAVNEELSELVQALVAAERALAPGGRLVVVTFHSLEDRIVKTFLSNRSKAPSASRHLPQAEGPEPAFRLVAKGVVEPGPDEVAGNPRARSAKLRAAERTNAPAHPGGDLMGLLPAPPPQRHGRRR</sequence>
<dbReference type="EC" id="2.1.1.199" evidence="6"/>
<dbReference type="AlphaFoldDB" id="A0A6C1KCM6"/>
<dbReference type="Gene3D" id="1.10.150.170">
    <property type="entry name" value="Putative methyltransferase TM0872, insert domain"/>
    <property type="match status" value="1"/>
</dbReference>
<dbReference type="FunFam" id="1.10.150.170:FF:000003">
    <property type="entry name" value="Ribosomal RNA small subunit methyltransferase H"/>
    <property type="match status" value="1"/>
</dbReference>
<feature type="binding site" evidence="6">
    <location>
        <position position="65"/>
    </location>
    <ligand>
        <name>S-adenosyl-L-methionine</name>
        <dbReference type="ChEBI" id="CHEBI:59789"/>
    </ligand>
</feature>
<keyword evidence="2 6" id="KW-0698">rRNA processing</keyword>
<dbReference type="RefSeq" id="WP_138400755.1">
    <property type="nucleotide sequence ID" value="NZ_JBAFVI010000005.1"/>
</dbReference>
<comment type="similarity">
    <text evidence="1 6">Belongs to the methyltransferase superfamily. RsmH family.</text>
</comment>
<evidence type="ECO:0000256" key="1">
    <source>
        <dbReference type="ARBA" id="ARBA00010396"/>
    </source>
</evidence>
<feature type="binding site" evidence="6">
    <location>
        <position position="120"/>
    </location>
    <ligand>
        <name>S-adenosyl-L-methionine</name>
        <dbReference type="ChEBI" id="CHEBI:59789"/>
    </ligand>
</feature>
<dbReference type="Proteomes" id="UP000305131">
    <property type="component" value="Unassembled WGS sequence"/>
</dbReference>
<proteinExistence type="inferred from homology"/>
<feature type="region of interest" description="Disordered" evidence="7">
    <location>
        <begin position="296"/>
        <end position="345"/>
    </location>
</feature>
<dbReference type="GO" id="GO:0070475">
    <property type="term" value="P:rRNA base methylation"/>
    <property type="evidence" value="ECO:0007669"/>
    <property type="project" value="UniProtKB-UniRule"/>
</dbReference>
<keyword evidence="5 6" id="KW-0949">S-adenosyl-L-methionine</keyword>
<dbReference type="PANTHER" id="PTHR11265:SF0">
    <property type="entry name" value="12S RRNA N4-METHYLCYTIDINE METHYLTRANSFERASE"/>
    <property type="match status" value="1"/>
</dbReference>
<evidence type="ECO:0000313" key="8">
    <source>
        <dbReference type="EMBL" id="TLX41892.1"/>
    </source>
</evidence>
<dbReference type="GeneID" id="95775245"/>
<dbReference type="Gene3D" id="3.40.50.150">
    <property type="entry name" value="Vaccinia Virus protein VP39"/>
    <property type="match status" value="1"/>
</dbReference>
<evidence type="ECO:0000256" key="7">
    <source>
        <dbReference type="SAM" id="MobiDB-lite"/>
    </source>
</evidence>
<keyword evidence="6" id="KW-0963">Cytoplasm</keyword>
<evidence type="ECO:0000256" key="6">
    <source>
        <dbReference type="HAMAP-Rule" id="MF_01007"/>
    </source>
</evidence>
<keyword evidence="3 6" id="KW-0489">Methyltransferase</keyword>
<dbReference type="GO" id="GO:0005737">
    <property type="term" value="C:cytoplasm"/>
    <property type="evidence" value="ECO:0007669"/>
    <property type="project" value="UniProtKB-SubCell"/>
</dbReference>
<dbReference type="SUPFAM" id="SSF53335">
    <property type="entry name" value="S-adenosyl-L-methionine-dependent methyltransferases"/>
    <property type="match status" value="1"/>
</dbReference>
<evidence type="ECO:0000313" key="9">
    <source>
        <dbReference type="Proteomes" id="UP000305131"/>
    </source>
</evidence>
<comment type="function">
    <text evidence="6">Specifically methylates the N4 position of cytidine in position 1402 (C1402) of 16S rRNA.</text>
</comment>
<dbReference type="InterPro" id="IPR002903">
    <property type="entry name" value="RsmH"/>
</dbReference>
<protein>
    <recommendedName>
        <fullName evidence="6">Ribosomal RNA small subunit methyltransferase H</fullName>
        <ecNumber evidence="6">2.1.1.199</ecNumber>
    </recommendedName>
    <alternativeName>
        <fullName evidence="6">16S rRNA m(4)C1402 methyltransferase</fullName>
    </alternativeName>
    <alternativeName>
        <fullName evidence="6">rRNA (cytosine-N(4)-)-methyltransferase RsmH</fullName>
    </alternativeName>
</protein>
<comment type="catalytic activity">
    <reaction evidence="6">
        <text>cytidine(1402) in 16S rRNA + S-adenosyl-L-methionine = N(4)-methylcytidine(1402) in 16S rRNA + S-adenosyl-L-homocysteine + H(+)</text>
        <dbReference type="Rhea" id="RHEA:42928"/>
        <dbReference type="Rhea" id="RHEA-COMP:10286"/>
        <dbReference type="Rhea" id="RHEA-COMP:10287"/>
        <dbReference type="ChEBI" id="CHEBI:15378"/>
        <dbReference type="ChEBI" id="CHEBI:57856"/>
        <dbReference type="ChEBI" id="CHEBI:59789"/>
        <dbReference type="ChEBI" id="CHEBI:74506"/>
        <dbReference type="ChEBI" id="CHEBI:82748"/>
        <dbReference type="EC" id="2.1.1.199"/>
    </reaction>
</comment>
<dbReference type="HAMAP" id="MF_01007">
    <property type="entry name" value="16SrRNA_methyltr_H"/>
    <property type="match status" value="1"/>
</dbReference>
<feature type="binding site" evidence="6">
    <location>
        <position position="113"/>
    </location>
    <ligand>
        <name>S-adenosyl-L-methionine</name>
        <dbReference type="ChEBI" id="CHEBI:59789"/>
    </ligand>
</feature>
<evidence type="ECO:0000256" key="2">
    <source>
        <dbReference type="ARBA" id="ARBA00022552"/>
    </source>
</evidence>
<gene>
    <name evidence="6 8" type="primary">rsmH</name>
    <name evidence="8" type="ORF">FBQ73_17470</name>
</gene>
<comment type="caution">
    <text evidence="8">The sequence shown here is derived from an EMBL/GenBank/DDBJ whole genome shotgun (WGS) entry which is preliminary data.</text>
</comment>
<dbReference type="EMBL" id="VAUP01000035">
    <property type="protein sequence ID" value="TLX41892.1"/>
    <property type="molecule type" value="Genomic_DNA"/>
</dbReference>
<dbReference type="PIRSF" id="PIRSF004486">
    <property type="entry name" value="MraW"/>
    <property type="match status" value="1"/>
</dbReference>
<dbReference type="NCBIfam" id="TIGR00006">
    <property type="entry name" value="16S rRNA (cytosine(1402)-N(4))-methyltransferase RsmH"/>
    <property type="match status" value="1"/>
</dbReference>
<dbReference type="SUPFAM" id="SSF81799">
    <property type="entry name" value="Putative methyltransferase TM0872, insert domain"/>
    <property type="match status" value="1"/>
</dbReference>
<evidence type="ECO:0000256" key="5">
    <source>
        <dbReference type="ARBA" id="ARBA00022691"/>
    </source>
</evidence>
<evidence type="ECO:0000256" key="3">
    <source>
        <dbReference type="ARBA" id="ARBA00022603"/>
    </source>
</evidence>
<name>A0A6C1KCM6_XANAU</name>
<feature type="binding site" evidence="6">
    <location>
        <position position="92"/>
    </location>
    <ligand>
        <name>S-adenosyl-L-methionine</name>
        <dbReference type="ChEBI" id="CHEBI:59789"/>
    </ligand>
</feature>
<reference evidence="8 9" key="1">
    <citation type="submission" date="2019-05" db="EMBL/GenBank/DDBJ databases">
        <authorList>
            <person name="Zhou X."/>
        </authorList>
    </citation>
    <scope>NUCLEOTIDE SEQUENCE [LARGE SCALE GENOMIC DNA]</scope>
    <source>
        <strain evidence="8 9">DSM 432</strain>
    </source>
</reference>
<dbReference type="PANTHER" id="PTHR11265">
    <property type="entry name" value="S-ADENOSYL-METHYLTRANSFERASE MRAW"/>
    <property type="match status" value="1"/>
</dbReference>
<dbReference type="OrthoDB" id="9806637at2"/>
<evidence type="ECO:0000256" key="4">
    <source>
        <dbReference type="ARBA" id="ARBA00022679"/>
    </source>
</evidence>
<comment type="subcellular location">
    <subcellularLocation>
        <location evidence="6">Cytoplasm</location>
    </subcellularLocation>
</comment>
<dbReference type="InterPro" id="IPR023397">
    <property type="entry name" value="SAM-dep_MeTrfase_MraW_recog"/>
</dbReference>
<keyword evidence="4 6" id="KW-0808">Transferase</keyword>
<feature type="binding site" evidence="6">
    <location>
        <begin position="47"/>
        <end position="49"/>
    </location>
    <ligand>
        <name>S-adenosyl-L-methionine</name>
        <dbReference type="ChEBI" id="CHEBI:59789"/>
    </ligand>
</feature>